<evidence type="ECO:0000313" key="3">
    <source>
        <dbReference type="Proteomes" id="UP000183971"/>
    </source>
</evidence>
<accession>A0A1L7VKN7</accession>
<dbReference type="EMBL" id="FJOF01000005">
    <property type="protein sequence ID" value="CZR41117.1"/>
    <property type="molecule type" value="Genomic_DNA"/>
</dbReference>
<comment type="caution">
    <text evidence="2">The sequence shown here is derived from an EMBL/GenBank/DDBJ whole genome shotgun (WGS) entry which is preliminary data.</text>
</comment>
<gene>
    <name evidence="2" type="ORF">FPRO_10706</name>
</gene>
<dbReference type="RefSeq" id="XP_031081709.1">
    <property type="nucleotide sequence ID" value="XM_031231698.1"/>
</dbReference>
<organism evidence="2 3">
    <name type="scientific">Fusarium proliferatum (strain ET1)</name>
    <name type="common">Orchid endophyte fungus</name>
    <dbReference type="NCBI Taxonomy" id="1227346"/>
    <lineage>
        <taxon>Eukaryota</taxon>
        <taxon>Fungi</taxon>
        <taxon>Dikarya</taxon>
        <taxon>Ascomycota</taxon>
        <taxon>Pezizomycotina</taxon>
        <taxon>Sordariomycetes</taxon>
        <taxon>Hypocreomycetidae</taxon>
        <taxon>Hypocreales</taxon>
        <taxon>Nectriaceae</taxon>
        <taxon>Fusarium</taxon>
        <taxon>Fusarium fujikuroi species complex</taxon>
    </lineage>
</organism>
<name>A0A1L7VKN7_FUSPR</name>
<evidence type="ECO:0000256" key="1">
    <source>
        <dbReference type="SAM" id="MobiDB-lite"/>
    </source>
</evidence>
<sequence length="132" mass="14223">MPYNYRAIIGQSPYISLIVCTSLYLTGISNCGVSEGPGESPIDKDVECQGATWDLCGNQPQVASTSQVRGGSLEIAEARVCFAGDDDLEANRSLLGDPVIHPSPKQDQASQGIKDKSGMRRDKTWKSQAMDE</sequence>
<feature type="region of interest" description="Disordered" evidence="1">
    <location>
        <begin position="93"/>
        <end position="132"/>
    </location>
</feature>
<reference evidence="3" key="1">
    <citation type="journal article" date="2016" name="Genome Biol. Evol.">
        <title>Comparative 'omics' of the Fusarium fujikuroi species complex highlights differences in genetic potential and metabolite synthesis.</title>
        <authorList>
            <person name="Niehaus E.-M."/>
            <person name="Muensterkoetter M."/>
            <person name="Proctor R.H."/>
            <person name="Brown D.W."/>
            <person name="Sharon A."/>
            <person name="Idan Y."/>
            <person name="Oren-Young L."/>
            <person name="Sieber C.M."/>
            <person name="Novak O."/>
            <person name="Pencik A."/>
            <person name="Tarkowska D."/>
            <person name="Hromadova K."/>
            <person name="Freeman S."/>
            <person name="Maymon M."/>
            <person name="Elazar M."/>
            <person name="Youssef S.A."/>
            <person name="El-Shabrawy E.S.M."/>
            <person name="Shalaby A.B.A."/>
            <person name="Houterman P."/>
            <person name="Brock N.L."/>
            <person name="Burkhardt I."/>
            <person name="Tsavkelova E.A."/>
            <person name="Dickschat J.S."/>
            <person name="Galuszka P."/>
            <person name="Gueldener U."/>
            <person name="Tudzynski B."/>
        </authorList>
    </citation>
    <scope>NUCLEOTIDE SEQUENCE [LARGE SCALE GENOMIC DNA]</scope>
    <source>
        <strain evidence="3">ET1</strain>
    </source>
</reference>
<dbReference type="GeneID" id="42055576"/>
<dbReference type="AlphaFoldDB" id="A0A1L7VKN7"/>
<keyword evidence="3" id="KW-1185">Reference proteome</keyword>
<feature type="compositionally biased region" description="Basic and acidic residues" evidence="1">
    <location>
        <begin position="113"/>
        <end position="125"/>
    </location>
</feature>
<evidence type="ECO:0000313" key="2">
    <source>
        <dbReference type="EMBL" id="CZR41117.1"/>
    </source>
</evidence>
<dbReference type="VEuPathDB" id="FungiDB:FPRO_10706"/>
<proteinExistence type="predicted"/>
<dbReference type="Proteomes" id="UP000183971">
    <property type="component" value="Unassembled WGS sequence"/>
</dbReference>
<protein>
    <submittedName>
        <fullName evidence="2">Uncharacterized protein</fullName>
    </submittedName>
</protein>